<reference evidence="3" key="1">
    <citation type="submission" date="2021-01" db="EMBL/GenBank/DDBJ databases">
        <authorList>
            <person name="Corre E."/>
            <person name="Pelletier E."/>
            <person name="Niang G."/>
            <person name="Scheremetjew M."/>
            <person name="Finn R."/>
            <person name="Kale V."/>
            <person name="Holt S."/>
            <person name="Cochrane G."/>
            <person name="Meng A."/>
            <person name="Brown T."/>
            <person name="Cohen L."/>
        </authorList>
    </citation>
    <scope>NUCLEOTIDE SEQUENCE</scope>
    <source>
        <strain evidence="3">CCMP1381</strain>
    </source>
</reference>
<dbReference type="InterPro" id="IPR036598">
    <property type="entry name" value="GOLD_dom_sf"/>
</dbReference>
<evidence type="ECO:0000256" key="1">
    <source>
        <dbReference type="SAM" id="Coils"/>
    </source>
</evidence>
<evidence type="ECO:0008006" key="4">
    <source>
        <dbReference type="Google" id="ProtNLM"/>
    </source>
</evidence>
<evidence type="ECO:0000313" key="3">
    <source>
        <dbReference type="EMBL" id="CAD9401606.1"/>
    </source>
</evidence>
<gene>
    <name evidence="3" type="ORF">DSPE1174_LOCUS8767</name>
</gene>
<feature type="compositionally biased region" description="Polar residues" evidence="2">
    <location>
        <begin position="1"/>
        <end position="11"/>
    </location>
</feature>
<name>A0A7S2BMT6_9STRA</name>
<organism evidence="3">
    <name type="scientific">Octactis speculum</name>
    <dbReference type="NCBI Taxonomy" id="3111310"/>
    <lineage>
        <taxon>Eukaryota</taxon>
        <taxon>Sar</taxon>
        <taxon>Stramenopiles</taxon>
        <taxon>Ochrophyta</taxon>
        <taxon>Dictyochophyceae</taxon>
        <taxon>Dictyochales</taxon>
        <taxon>Dictyochaceae</taxon>
        <taxon>Octactis</taxon>
    </lineage>
</organism>
<feature type="region of interest" description="Disordered" evidence="2">
    <location>
        <begin position="66"/>
        <end position="88"/>
    </location>
</feature>
<protein>
    <recommendedName>
        <fullName evidence="4">GOLD domain-containing protein</fullName>
    </recommendedName>
</protein>
<sequence>MQSENENTPSEKNGGKSGNADAAPGKSKPHRKVLLHIKQQRGTIRKLEEQLEAAKRDTKLRTMADFVKSSEDSAAAPHKPTENEQQQLQPLERRLATCAIQLLIGTLSRLETSVQKQGRTPADLVGAFAVWKERILPNGPEHALKLCRAQLDASQAKGTRLRALLARSQAASTRLREDADAMAKAHTLRVEALQREVTALTVSLRSMESQMRTASVTNDLFNDYEMELQRAMDRAENKMQTVQPAETKVMQQNEHEDLMTPEEAGRQEVGGSTKHDDTKQLALTSSGGEETSACHLLAECRSLKNQVSAMTSQRDATLAQQHAMTSRLQALLQDAQAENEFLLQNQSGMREQVRAFYETKTGDEIKRLRHRLSLIEAKAPDAKADRSSGGYQPDWTETSSFTSDRLDSPTASTLPPFFDEDMTSLTSGGEVSDIIATSDHMYSFGMGGGMTSFLAARHKLTPSMTSEKMALEERFGADTAETAKRLNAAQTTLALIAEKMQQRKSQSDSRYKLALTKSQCLDRLIAALAPPEVQEPALSSEDRGGGVGGDTHGREALVRFLAALEAVSIEVLPPRLEPVVEPLEMLEPALDPVVVEPVIEPVVWQKSTTGIIIPPGKDLFARVELSSKGDNSNTDSDLDPHQTPQPHWRLTWSWRAISSMSGVPTREVDSAKVKVGFSVCYCNRDGALPQVVPYRYHASSGESVGSVVVTRPGSYTFVWDNSHSWFRKQRLTYSLEATSLSQLSQSASRSDTAMTDPQTGLTMPDKDGAMDCCSGIEALEKTLGILEQSAEDNVSGVDVGQFPALDGACLELEKALSISLRF</sequence>
<feature type="compositionally biased region" description="Basic residues" evidence="2">
    <location>
        <begin position="27"/>
        <end position="39"/>
    </location>
</feature>
<dbReference type="SUPFAM" id="SSF101576">
    <property type="entry name" value="Supernatant protein factor (SPF), C-terminal domain"/>
    <property type="match status" value="1"/>
</dbReference>
<feature type="region of interest" description="Disordered" evidence="2">
    <location>
        <begin position="380"/>
        <end position="418"/>
    </location>
</feature>
<feature type="coiled-coil region" evidence="1">
    <location>
        <begin position="325"/>
        <end position="352"/>
    </location>
</feature>
<dbReference type="AlphaFoldDB" id="A0A7S2BMT6"/>
<accession>A0A7S2BMT6</accession>
<feature type="compositionally biased region" description="Polar residues" evidence="2">
    <location>
        <begin position="395"/>
        <end position="413"/>
    </location>
</feature>
<dbReference type="EMBL" id="HBGS01016710">
    <property type="protein sequence ID" value="CAD9401606.1"/>
    <property type="molecule type" value="Transcribed_RNA"/>
</dbReference>
<proteinExistence type="predicted"/>
<evidence type="ECO:0000256" key="2">
    <source>
        <dbReference type="SAM" id="MobiDB-lite"/>
    </source>
</evidence>
<feature type="compositionally biased region" description="Basic and acidic residues" evidence="2">
    <location>
        <begin position="257"/>
        <end position="266"/>
    </location>
</feature>
<feature type="region of interest" description="Disordered" evidence="2">
    <location>
        <begin position="1"/>
        <end position="41"/>
    </location>
</feature>
<feature type="coiled-coil region" evidence="1">
    <location>
        <begin position="176"/>
        <end position="241"/>
    </location>
</feature>
<feature type="region of interest" description="Disordered" evidence="2">
    <location>
        <begin position="257"/>
        <end position="279"/>
    </location>
</feature>
<keyword evidence="1" id="KW-0175">Coiled coil</keyword>
<dbReference type="Gene3D" id="2.60.120.680">
    <property type="entry name" value="GOLD domain"/>
    <property type="match status" value="1"/>
</dbReference>